<name>A0ABU1BSQ3_9BURK</name>
<protein>
    <submittedName>
        <fullName evidence="3">DNA-binding protein</fullName>
    </submittedName>
</protein>
<evidence type="ECO:0000259" key="2">
    <source>
        <dbReference type="Pfam" id="PF11740"/>
    </source>
</evidence>
<feature type="coiled-coil region" evidence="1">
    <location>
        <begin position="310"/>
        <end position="337"/>
    </location>
</feature>
<feature type="coiled-coil region" evidence="1">
    <location>
        <begin position="116"/>
        <end position="192"/>
    </location>
</feature>
<keyword evidence="1" id="KW-0175">Coiled coil</keyword>
<dbReference type="RefSeq" id="WP_338438051.1">
    <property type="nucleotide sequence ID" value="NZ_JAUYVH010000015.1"/>
</dbReference>
<evidence type="ECO:0000256" key="1">
    <source>
        <dbReference type="SAM" id="Coils"/>
    </source>
</evidence>
<reference evidence="3 4" key="1">
    <citation type="submission" date="2023-08" db="EMBL/GenBank/DDBJ databases">
        <title>Oxalobacteraceae gen .nov., isolated from river sludge outside the plant.</title>
        <authorList>
            <person name="Zhao S.Y."/>
        </authorList>
    </citation>
    <scope>NUCLEOTIDE SEQUENCE [LARGE SCALE GENOMIC DNA]</scope>
    <source>
        <strain evidence="3 4">R-40</strain>
    </source>
</reference>
<accession>A0ABU1BSQ3</accession>
<feature type="domain" description="KfrA N-terminal DNA-binding" evidence="2">
    <location>
        <begin position="33"/>
        <end position="143"/>
    </location>
</feature>
<comment type="caution">
    <text evidence="3">The sequence shown here is derived from an EMBL/GenBank/DDBJ whole genome shotgun (WGS) entry which is preliminary data.</text>
</comment>
<dbReference type="GO" id="GO:0003677">
    <property type="term" value="F:DNA binding"/>
    <property type="evidence" value="ECO:0007669"/>
    <property type="project" value="UniProtKB-KW"/>
</dbReference>
<dbReference type="EMBL" id="JAUYVH010000015">
    <property type="protein sequence ID" value="MDQ9172052.1"/>
    <property type="molecule type" value="Genomic_DNA"/>
</dbReference>
<keyword evidence="3" id="KW-0238">DNA-binding</keyword>
<proteinExistence type="predicted"/>
<organism evidence="3 4">
    <name type="scientific">Keguizhuia sedimenti</name>
    <dbReference type="NCBI Taxonomy" id="3064264"/>
    <lineage>
        <taxon>Bacteria</taxon>
        <taxon>Pseudomonadati</taxon>
        <taxon>Pseudomonadota</taxon>
        <taxon>Betaproteobacteria</taxon>
        <taxon>Burkholderiales</taxon>
        <taxon>Oxalobacteraceae</taxon>
        <taxon>Keguizhuia</taxon>
    </lineage>
</organism>
<evidence type="ECO:0000313" key="4">
    <source>
        <dbReference type="Proteomes" id="UP001225596"/>
    </source>
</evidence>
<dbReference type="InterPro" id="IPR021104">
    <property type="entry name" value="KfrA_DNA-bd_N"/>
</dbReference>
<keyword evidence="4" id="KW-1185">Reference proteome</keyword>
<evidence type="ECO:0000313" key="3">
    <source>
        <dbReference type="EMBL" id="MDQ9172052.1"/>
    </source>
</evidence>
<dbReference type="Pfam" id="PF11740">
    <property type="entry name" value="KfrA_N"/>
    <property type="match status" value="1"/>
</dbReference>
<dbReference type="Proteomes" id="UP001225596">
    <property type="component" value="Unassembled WGS sequence"/>
</dbReference>
<gene>
    <name evidence="3" type="ORF">Q8A64_16690</name>
</gene>
<feature type="coiled-coil region" evidence="1">
    <location>
        <begin position="222"/>
        <end position="256"/>
    </location>
</feature>
<sequence>MENPIINETPLIAEIDKLREQFPATQDLYREVCVLLFFRYGTAPTANKLYQLVRKGSMSAPAEALNKFWADLREKSRVRIEHPDLPDALKTAAGELTATLWTAAQAAASESLTLLRSEAQAAMTEAKATVEAAEARLAGSQEETTRTQVQLQQTKEEVARLQQLLAAERATRESVESQLAKAQADIAAHLEAQESARRYFADEMEKLRIASQLDKERFASSERRFLQEIDRERQAATKLQKELDHARQENARVQNQHRTDLAALQSQVGDLRQQLGGLDGRLDSMTLERDQLANDVRTAHAQQADSIAKHAQLNLEIDQWRQRAENLETEIARLKVTPVKKPKATVQSS</sequence>